<evidence type="ECO:0000259" key="2">
    <source>
        <dbReference type="PROSITE" id="PS50943"/>
    </source>
</evidence>
<evidence type="ECO:0000256" key="1">
    <source>
        <dbReference type="SAM" id="MobiDB-lite"/>
    </source>
</evidence>
<dbReference type="InterPro" id="IPR010982">
    <property type="entry name" value="Lambda_DNA-bd_dom_sf"/>
</dbReference>
<protein>
    <submittedName>
        <fullName evidence="3">DNA-binding XRE family transcriptional regulator</fullName>
    </submittedName>
</protein>
<dbReference type="InterPro" id="IPR001387">
    <property type="entry name" value="Cro/C1-type_HTH"/>
</dbReference>
<reference evidence="3 4" key="1">
    <citation type="submission" date="2018-10" db="EMBL/GenBank/DDBJ databases">
        <title>Sequencing the genomes of 1000 actinobacteria strains.</title>
        <authorList>
            <person name="Klenk H.-P."/>
        </authorList>
    </citation>
    <scope>NUCLEOTIDE SEQUENCE [LARGE SCALE GENOMIC DNA]</scope>
    <source>
        <strain evidence="3 4">DSM 43911</strain>
    </source>
</reference>
<dbReference type="Gene3D" id="1.10.260.40">
    <property type="entry name" value="lambda repressor-like DNA-binding domains"/>
    <property type="match status" value="1"/>
</dbReference>
<sequence length="100" mass="11060">MYHANDNRSPLWAYIEENLAELGLVPAQLADALGIHRSRFTDWKRGKSMSVETARAMAKFLGKPILDILVVSGVLTAEEANPSGTRERSTSTATPRWCSK</sequence>
<dbReference type="Proteomes" id="UP000272729">
    <property type="component" value="Unassembled WGS sequence"/>
</dbReference>
<accession>A0A495X653</accession>
<dbReference type="CDD" id="cd00093">
    <property type="entry name" value="HTH_XRE"/>
    <property type="match status" value="1"/>
</dbReference>
<keyword evidence="3" id="KW-0238">DNA-binding</keyword>
<keyword evidence="4" id="KW-1185">Reference proteome</keyword>
<dbReference type="GO" id="GO:0003677">
    <property type="term" value="F:DNA binding"/>
    <property type="evidence" value="ECO:0007669"/>
    <property type="project" value="UniProtKB-KW"/>
</dbReference>
<dbReference type="AlphaFoldDB" id="A0A495X653"/>
<dbReference type="RefSeq" id="WP_170199338.1">
    <property type="nucleotide sequence ID" value="NZ_RBXR01000001.1"/>
</dbReference>
<gene>
    <name evidence="3" type="ORF">DFJ66_2597</name>
</gene>
<comment type="caution">
    <text evidence="3">The sequence shown here is derived from an EMBL/GenBank/DDBJ whole genome shotgun (WGS) entry which is preliminary data.</text>
</comment>
<dbReference type="Pfam" id="PF01381">
    <property type="entry name" value="HTH_3"/>
    <property type="match status" value="1"/>
</dbReference>
<evidence type="ECO:0000313" key="3">
    <source>
        <dbReference type="EMBL" id="RKT69377.1"/>
    </source>
</evidence>
<evidence type="ECO:0000313" key="4">
    <source>
        <dbReference type="Proteomes" id="UP000272729"/>
    </source>
</evidence>
<name>A0A495X653_9PSEU</name>
<dbReference type="EMBL" id="RBXR01000001">
    <property type="protein sequence ID" value="RKT69377.1"/>
    <property type="molecule type" value="Genomic_DNA"/>
</dbReference>
<organism evidence="3 4">
    <name type="scientific">Saccharothrix variisporea</name>
    <dbReference type="NCBI Taxonomy" id="543527"/>
    <lineage>
        <taxon>Bacteria</taxon>
        <taxon>Bacillati</taxon>
        <taxon>Actinomycetota</taxon>
        <taxon>Actinomycetes</taxon>
        <taxon>Pseudonocardiales</taxon>
        <taxon>Pseudonocardiaceae</taxon>
        <taxon>Saccharothrix</taxon>
    </lineage>
</organism>
<dbReference type="PROSITE" id="PS50943">
    <property type="entry name" value="HTH_CROC1"/>
    <property type="match status" value="1"/>
</dbReference>
<dbReference type="SMART" id="SM00530">
    <property type="entry name" value="HTH_XRE"/>
    <property type="match status" value="1"/>
</dbReference>
<dbReference type="SUPFAM" id="SSF47413">
    <property type="entry name" value="lambda repressor-like DNA-binding domains"/>
    <property type="match status" value="1"/>
</dbReference>
<feature type="region of interest" description="Disordered" evidence="1">
    <location>
        <begin position="78"/>
        <end position="100"/>
    </location>
</feature>
<proteinExistence type="predicted"/>
<feature type="domain" description="HTH cro/C1-type" evidence="2">
    <location>
        <begin position="27"/>
        <end position="68"/>
    </location>
</feature>